<feature type="compositionally biased region" description="Polar residues" evidence="4">
    <location>
        <begin position="1"/>
        <end position="21"/>
    </location>
</feature>
<keyword evidence="2" id="KW-0238">DNA-binding</keyword>
<dbReference type="GO" id="GO:0003700">
    <property type="term" value="F:DNA-binding transcription factor activity"/>
    <property type="evidence" value="ECO:0007669"/>
    <property type="project" value="InterPro"/>
</dbReference>
<dbReference type="EMBL" id="VOHS01000037">
    <property type="protein sequence ID" value="TWV95707.1"/>
    <property type="molecule type" value="Genomic_DNA"/>
</dbReference>
<dbReference type="RefSeq" id="WP_146307460.1">
    <property type="nucleotide sequence ID" value="NZ_VOHS01000037.1"/>
</dbReference>
<dbReference type="AlphaFoldDB" id="A0A5C6LNE1"/>
<keyword evidence="3" id="KW-0804">Transcription</keyword>
<dbReference type="InterPro" id="IPR018060">
    <property type="entry name" value="HTH_AraC"/>
</dbReference>
<keyword evidence="7" id="KW-1185">Reference proteome</keyword>
<evidence type="ECO:0000313" key="6">
    <source>
        <dbReference type="EMBL" id="TWV95707.1"/>
    </source>
</evidence>
<evidence type="ECO:0000313" key="7">
    <source>
        <dbReference type="Proteomes" id="UP000318815"/>
    </source>
</evidence>
<dbReference type="InterPro" id="IPR037923">
    <property type="entry name" value="HTH-like"/>
</dbReference>
<dbReference type="Proteomes" id="UP000318815">
    <property type="component" value="Unassembled WGS sequence"/>
</dbReference>
<dbReference type="GO" id="GO:0043565">
    <property type="term" value="F:sequence-specific DNA binding"/>
    <property type="evidence" value="ECO:0007669"/>
    <property type="project" value="InterPro"/>
</dbReference>
<feature type="region of interest" description="Disordered" evidence="4">
    <location>
        <begin position="1"/>
        <end position="23"/>
    </location>
</feature>
<keyword evidence="1" id="KW-0805">Transcription regulation</keyword>
<dbReference type="InterPro" id="IPR003313">
    <property type="entry name" value="AraC-bd"/>
</dbReference>
<dbReference type="SUPFAM" id="SSF51215">
    <property type="entry name" value="Regulatory protein AraC"/>
    <property type="match status" value="1"/>
</dbReference>
<dbReference type="Pfam" id="PF12833">
    <property type="entry name" value="HTH_18"/>
    <property type="match status" value="1"/>
</dbReference>
<dbReference type="Gene3D" id="1.10.10.60">
    <property type="entry name" value="Homeodomain-like"/>
    <property type="match status" value="1"/>
</dbReference>
<gene>
    <name evidence="6" type="ORF">FEF09_24035</name>
</gene>
<dbReference type="PANTHER" id="PTHR43280:SF32">
    <property type="entry name" value="TRANSCRIPTIONAL REGULATORY PROTEIN"/>
    <property type="match status" value="1"/>
</dbReference>
<organism evidence="6 7">
    <name type="scientific">Chitinophaga pinensis</name>
    <dbReference type="NCBI Taxonomy" id="79329"/>
    <lineage>
        <taxon>Bacteria</taxon>
        <taxon>Pseudomonadati</taxon>
        <taxon>Bacteroidota</taxon>
        <taxon>Chitinophagia</taxon>
        <taxon>Chitinophagales</taxon>
        <taxon>Chitinophagaceae</taxon>
        <taxon>Chitinophaga</taxon>
    </lineage>
</organism>
<evidence type="ECO:0000259" key="5">
    <source>
        <dbReference type="PROSITE" id="PS01124"/>
    </source>
</evidence>
<evidence type="ECO:0000256" key="2">
    <source>
        <dbReference type="ARBA" id="ARBA00023125"/>
    </source>
</evidence>
<comment type="caution">
    <text evidence="6">The sequence shown here is derived from an EMBL/GenBank/DDBJ whole genome shotgun (WGS) entry which is preliminary data.</text>
</comment>
<sequence>MTKTSRSCIVQRTSGSNAEQTQVREDRAHVPFEIYKLEDASGNHHLKDSAPHLHNSFELVWVLEGSGDYLVDNEQHEVGADMVYCLTPGQLHQFKPDTTTKGFVITFSPEFLLMPEDNAALIFHASSFHKLSGTTIIQLSADIREEMEDLAGKMLKEFANFLLLRSEILRGLLNIFMIYLTRQYRPAIAPVVKAGNKVLVNRFFSIVEKKYMVYKLVAEYADELAVTPNHLNEMVKKVSGFPASHHIRQRVILEAKRLATYSGASMKEIAYSLGFDDIAHFSKFFKNFSGRSFTDYKKDAMQQFLSI</sequence>
<dbReference type="PANTHER" id="PTHR43280">
    <property type="entry name" value="ARAC-FAMILY TRANSCRIPTIONAL REGULATOR"/>
    <property type="match status" value="1"/>
</dbReference>
<name>A0A5C6LNE1_9BACT</name>
<feature type="domain" description="HTH araC/xylS-type" evidence="5">
    <location>
        <begin position="201"/>
        <end position="299"/>
    </location>
</feature>
<dbReference type="OrthoDB" id="9793451at2"/>
<accession>A0A5C6LNE1</accession>
<reference evidence="6 7" key="1">
    <citation type="submission" date="2019-08" db="EMBL/GenBank/DDBJ databases">
        <title>Whole genome sequencing of chitin degrading bacteria Chitinophaga pinensis YS16.</title>
        <authorList>
            <person name="Singh R.P."/>
            <person name="Manchanda G."/>
            <person name="Maurya I.K."/>
            <person name="Joshi N.K."/>
            <person name="Srivastava A.K."/>
        </authorList>
    </citation>
    <scope>NUCLEOTIDE SEQUENCE [LARGE SCALE GENOMIC DNA]</scope>
    <source>
        <strain evidence="6 7">YS-16</strain>
    </source>
</reference>
<protein>
    <submittedName>
        <fullName evidence="6">Helix-turn-helix domain-containing protein</fullName>
    </submittedName>
</protein>
<dbReference type="InterPro" id="IPR014710">
    <property type="entry name" value="RmlC-like_jellyroll"/>
</dbReference>
<dbReference type="InterPro" id="IPR009057">
    <property type="entry name" value="Homeodomain-like_sf"/>
</dbReference>
<dbReference type="SUPFAM" id="SSF46689">
    <property type="entry name" value="Homeodomain-like"/>
    <property type="match status" value="1"/>
</dbReference>
<evidence type="ECO:0000256" key="1">
    <source>
        <dbReference type="ARBA" id="ARBA00023015"/>
    </source>
</evidence>
<dbReference type="SMART" id="SM00342">
    <property type="entry name" value="HTH_ARAC"/>
    <property type="match status" value="1"/>
</dbReference>
<dbReference type="Gene3D" id="2.60.120.10">
    <property type="entry name" value="Jelly Rolls"/>
    <property type="match status" value="1"/>
</dbReference>
<evidence type="ECO:0000256" key="4">
    <source>
        <dbReference type="SAM" id="MobiDB-lite"/>
    </source>
</evidence>
<dbReference type="Pfam" id="PF02311">
    <property type="entry name" value="AraC_binding"/>
    <property type="match status" value="1"/>
</dbReference>
<evidence type="ECO:0000256" key="3">
    <source>
        <dbReference type="ARBA" id="ARBA00023163"/>
    </source>
</evidence>
<proteinExistence type="predicted"/>
<dbReference type="PROSITE" id="PS01124">
    <property type="entry name" value="HTH_ARAC_FAMILY_2"/>
    <property type="match status" value="1"/>
</dbReference>